<evidence type="ECO:0000313" key="3">
    <source>
        <dbReference type="EMBL" id="KCZ96020.1"/>
    </source>
</evidence>
<organism evidence="3 4">
    <name type="scientific">Hyphomonas hirschiana VP5</name>
    <dbReference type="NCBI Taxonomy" id="1280951"/>
    <lineage>
        <taxon>Bacteria</taxon>
        <taxon>Pseudomonadati</taxon>
        <taxon>Pseudomonadota</taxon>
        <taxon>Alphaproteobacteria</taxon>
        <taxon>Hyphomonadales</taxon>
        <taxon>Hyphomonadaceae</taxon>
        <taxon>Hyphomonas</taxon>
    </lineage>
</organism>
<dbReference type="RefSeq" id="WP_011646071.1">
    <property type="nucleotide sequence ID" value="NZ_ARYI01000001.1"/>
</dbReference>
<gene>
    <name evidence="3" type="ORF">HHI_00035</name>
</gene>
<dbReference type="AlphaFoldDB" id="A0A059FZE7"/>
<protein>
    <recommendedName>
        <fullName evidence="2">UPF0301 protein HHI_00035</fullName>
    </recommendedName>
</protein>
<evidence type="ECO:0000313" key="4">
    <source>
        <dbReference type="Proteomes" id="UP000025061"/>
    </source>
</evidence>
<comment type="similarity">
    <text evidence="1 2">Belongs to the UPF0301 (AlgH) family.</text>
</comment>
<comment type="caution">
    <text evidence="3">The sequence shown here is derived from an EMBL/GenBank/DDBJ whole genome shotgun (WGS) entry which is preliminary data.</text>
</comment>
<dbReference type="PANTHER" id="PTHR30327">
    <property type="entry name" value="UNCHARACTERIZED PROTEIN YQGE"/>
    <property type="match status" value="1"/>
</dbReference>
<dbReference type="HAMAP" id="MF_00758">
    <property type="entry name" value="UPF0301"/>
    <property type="match status" value="1"/>
</dbReference>
<evidence type="ECO:0000256" key="2">
    <source>
        <dbReference type="HAMAP-Rule" id="MF_00758"/>
    </source>
</evidence>
<evidence type="ECO:0000256" key="1">
    <source>
        <dbReference type="ARBA" id="ARBA00009600"/>
    </source>
</evidence>
<reference evidence="3 4" key="1">
    <citation type="submission" date="2013-04" db="EMBL/GenBank/DDBJ databases">
        <title>Hyphomonas hirschiana VP5 Genome Sequencing.</title>
        <authorList>
            <person name="Lai Q."/>
            <person name="Shao Z."/>
        </authorList>
    </citation>
    <scope>NUCLEOTIDE SEQUENCE [LARGE SCALE GENOMIC DNA]</scope>
    <source>
        <strain evidence="3 4">VP5</strain>
    </source>
</reference>
<dbReference type="Pfam" id="PF02622">
    <property type="entry name" value="DUF179"/>
    <property type="match status" value="1"/>
</dbReference>
<dbReference type="Gene3D" id="3.40.1740.10">
    <property type="entry name" value="VC0467-like"/>
    <property type="match status" value="1"/>
</dbReference>
<dbReference type="SUPFAM" id="SSF143456">
    <property type="entry name" value="VC0467-like"/>
    <property type="match status" value="1"/>
</dbReference>
<dbReference type="PANTHER" id="PTHR30327:SF1">
    <property type="entry name" value="UPF0301 PROTEIN YQGE"/>
    <property type="match status" value="1"/>
</dbReference>
<keyword evidence="4" id="KW-1185">Reference proteome</keyword>
<sequence length="188" mass="20338">MQIETDLTGKLLIAMPGIGDPRFERSVILVCAHTPDFAMGIILNKPMDGIDLQEIIDQMDIPQDVDLEGVAILEGGPVATERGFVLHTDDVICDGATMEVEDELCMTATREILASIASAAPPRKFVMALGYAGWGAGQLEQELAQNAWLIGAPDSDLVFGDAYEHKWRHAMTRMGVDLSRLQSNAGNA</sequence>
<dbReference type="OrthoDB" id="9807486at2"/>
<dbReference type="PATRIC" id="fig|1280951.3.peg.7"/>
<proteinExistence type="inferred from homology"/>
<dbReference type="InterPro" id="IPR003774">
    <property type="entry name" value="AlgH-like"/>
</dbReference>
<dbReference type="EMBL" id="ARYI01000001">
    <property type="protein sequence ID" value="KCZ96020.1"/>
    <property type="molecule type" value="Genomic_DNA"/>
</dbReference>
<name>A0A059FZE7_9PROT</name>
<dbReference type="GO" id="GO:0005829">
    <property type="term" value="C:cytosol"/>
    <property type="evidence" value="ECO:0007669"/>
    <property type="project" value="TreeGrafter"/>
</dbReference>
<dbReference type="Proteomes" id="UP000025061">
    <property type="component" value="Unassembled WGS sequence"/>
</dbReference>
<accession>A0A059FZE7</accession>